<gene>
    <name evidence="1" type="ORF">QJS35_30440</name>
</gene>
<keyword evidence="2" id="KW-1185">Reference proteome</keyword>
<dbReference type="EMBL" id="JASKHM010000024">
    <property type="protein sequence ID" value="MEQ4486704.1"/>
    <property type="molecule type" value="Genomic_DNA"/>
</dbReference>
<comment type="caution">
    <text evidence="1">The sequence shown here is derived from an EMBL/GenBank/DDBJ whole genome shotgun (WGS) entry which is preliminary data.</text>
</comment>
<proteinExistence type="predicted"/>
<evidence type="ECO:0000313" key="2">
    <source>
        <dbReference type="Proteomes" id="UP001493487"/>
    </source>
</evidence>
<organism evidence="1 2">
    <name type="scientific">Cohnella silvisoli</name>
    <dbReference type="NCBI Taxonomy" id="2873699"/>
    <lineage>
        <taxon>Bacteria</taxon>
        <taxon>Bacillati</taxon>
        <taxon>Bacillota</taxon>
        <taxon>Bacilli</taxon>
        <taxon>Bacillales</taxon>
        <taxon>Paenibacillaceae</taxon>
        <taxon>Cohnella</taxon>
    </lineage>
</organism>
<sequence length="93" mass="9858">MSLLTKGMNAVMDDVAKKVDLDPRVIDADKELNATLSILEKVLGYELYVPVEEAINAARSADTSAAFRLGITEGLRLANDVRALLGPTGGGEV</sequence>
<dbReference type="RefSeq" id="WP_232189785.1">
    <property type="nucleotide sequence ID" value="NZ_JAIOAP010000023.1"/>
</dbReference>
<name>A0ABV1L2Y0_9BACL</name>
<accession>A0ABV1L2Y0</accession>
<evidence type="ECO:0000313" key="1">
    <source>
        <dbReference type="EMBL" id="MEQ4486704.1"/>
    </source>
</evidence>
<protein>
    <submittedName>
        <fullName evidence="1">Uncharacterized protein</fullName>
    </submittedName>
</protein>
<reference evidence="1 2" key="1">
    <citation type="journal article" date="2023" name="Genome Announc.">
        <title>Pan-Genome Analyses of the Genus Cohnella and Proposal of the Novel Species Cohnella silvisoli sp. nov., Isolated from Forest Soil.</title>
        <authorList>
            <person name="Wang C."/>
            <person name="Mao L."/>
            <person name="Bao G."/>
            <person name="Zhu H."/>
        </authorList>
    </citation>
    <scope>NUCLEOTIDE SEQUENCE [LARGE SCALE GENOMIC DNA]</scope>
    <source>
        <strain evidence="1 2">NL03-T5-1</strain>
    </source>
</reference>
<dbReference type="Proteomes" id="UP001493487">
    <property type="component" value="Unassembled WGS sequence"/>
</dbReference>